<reference evidence="3" key="1">
    <citation type="submission" date="2023-07" db="EMBL/GenBank/DDBJ databases">
        <title>Functional and genomic diversity of the sorghum phyllosphere microbiome.</title>
        <authorList>
            <person name="Shade A."/>
        </authorList>
    </citation>
    <scope>NUCLEOTIDE SEQUENCE</scope>
    <source>
        <strain evidence="3">SORGH_AS_0908</strain>
    </source>
</reference>
<evidence type="ECO:0000256" key="2">
    <source>
        <dbReference type="SAM" id="SignalP"/>
    </source>
</evidence>
<keyword evidence="2" id="KW-0732">Signal</keyword>
<gene>
    <name evidence="3" type="ORF">QE383_003318</name>
</gene>
<dbReference type="Proteomes" id="UP001234354">
    <property type="component" value="Unassembled WGS sequence"/>
</dbReference>
<dbReference type="AlphaFoldDB" id="A0AAW8GFS1"/>
<sequence>MSLLKYTLAAGLLMAAAAPALATELAIATYEEGVIPVLITVNKEGKVTSMVPSQRLKPSVNRLLRETIDQLVIDPAQRNGEASSSQAVIRMKLESVARDDGQYDARFVPIEIKSVPTSAWGWKINGQSYALVNGSDNSRYYNDTLRETPSARQEYGSGTPPASSTPSTPPAGKSI</sequence>
<feature type="chain" id="PRO_5043398429" evidence="2">
    <location>
        <begin position="23"/>
        <end position="175"/>
    </location>
</feature>
<accession>A0AAW8GFS1</accession>
<protein>
    <submittedName>
        <fullName evidence="3">Uncharacterized protein</fullName>
    </submittedName>
</protein>
<feature type="signal peptide" evidence="2">
    <location>
        <begin position="1"/>
        <end position="22"/>
    </location>
</feature>
<feature type="region of interest" description="Disordered" evidence="1">
    <location>
        <begin position="135"/>
        <end position="175"/>
    </location>
</feature>
<dbReference type="RefSeq" id="WP_306994741.1">
    <property type="nucleotide sequence ID" value="NZ_JAUTBB010000001.1"/>
</dbReference>
<name>A0AAW8GFS1_9GAMM</name>
<organism evidence="3 4">
    <name type="scientific">Pseudoxanthomonas winnipegensis</name>
    <dbReference type="NCBI Taxonomy" id="2480810"/>
    <lineage>
        <taxon>Bacteria</taxon>
        <taxon>Pseudomonadati</taxon>
        <taxon>Pseudomonadota</taxon>
        <taxon>Gammaproteobacteria</taxon>
        <taxon>Lysobacterales</taxon>
        <taxon>Lysobacteraceae</taxon>
        <taxon>Pseudoxanthomonas</taxon>
    </lineage>
</organism>
<dbReference type="EMBL" id="JAUTBB010000001">
    <property type="protein sequence ID" value="MDQ1121010.1"/>
    <property type="molecule type" value="Genomic_DNA"/>
</dbReference>
<feature type="compositionally biased region" description="Low complexity" evidence="1">
    <location>
        <begin position="156"/>
        <end position="175"/>
    </location>
</feature>
<evidence type="ECO:0000256" key="1">
    <source>
        <dbReference type="SAM" id="MobiDB-lite"/>
    </source>
</evidence>
<comment type="caution">
    <text evidence="3">The sequence shown here is derived from an EMBL/GenBank/DDBJ whole genome shotgun (WGS) entry which is preliminary data.</text>
</comment>
<proteinExistence type="predicted"/>
<evidence type="ECO:0000313" key="4">
    <source>
        <dbReference type="Proteomes" id="UP001234354"/>
    </source>
</evidence>
<evidence type="ECO:0000313" key="3">
    <source>
        <dbReference type="EMBL" id="MDQ1121010.1"/>
    </source>
</evidence>